<dbReference type="InterPro" id="IPR036322">
    <property type="entry name" value="WD40_repeat_dom_sf"/>
</dbReference>
<sequence>MQHIKFLKLKNDIVTHLAITGQYKKFLVGLVGIKNEQLNIWTMKNMLDLDKHQKLKFSLDLEGRATHLMSHKATLNRYLIVALKGGSIEVIETSSFTKYFKTDGLIKFNLTVFNESKKASKFVGSLLIACENKTFKFVKPKLELQQMNNILLDFAFPEQVDAAQCLSGGILLICLANGFMNFFNLNLDQVERSKPFIMKTLNQAQQIFTFNRGLHFLKLSQNDEWKYQLELYGGKSGNQIFWFELEAKGLIASIAKLKNQIIILSDDGYFYYYELQYDKQEN</sequence>
<proteinExistence type="predicted"/>
<dbReference type="SUPFAM" id="SSF50978">
    <property type="entry name" value="WD40 repeat-like"/>
    <property type="match status" value="1"/>
</dbReference>
<accession>A0A078BB83</accession>
<dbReference type="InParanoid" id="A0A078BB83"/>
<keyword evidence="2" id="KW-1185">Reference proteome</keyword>
<protein>
    <submittedName>
        <fullName evidence="1">Uncharacterized protein</fullName>
    </submittedName>
</protein>
<reference evidence="1 2" key="1">
    <citation type="submission" date="2014-06" db="EMBL/GenBank/DDBJ databases">
        <authorList>
            <person name="Swart Estienne"/>
        </authorList>
    </citation>
    <scope>NUCLEOTIDE SEQUENCE [LARGE SCALE GENOMIC DNA]</scope>
    <source>
        <strain evidence="1 2">130c</strain>
    </source>
</reference>
<evidence type="ECO:0000313" key="1">
    <source>
        <dbReference type="EMBL" id="CDW90828.1"/>
    </source>
</evidence>
<name>A0A078BB83_STYLE</name>
<dbReference type="EMBL" id="CCKQ01018835">
    <property type="protein sequence ID" value="CDW90828.1"/>
    <property type="molecule type" value="Genomic_DNA"/>
</dbReference>
<organism evidence="1 2">
    <name type="scientific">Stylonychia lemnae</name>
    <name type="common">Ciliate</name>
    <dbReference type="NCBI Taxonomy" id="5949"/>
    <lineage>
        <taxon>Eukaryota</taxon>
        <taxon>Sar</taxon>
        <taxon>Alveolata</taxon>
        <taxon>Ciliophora</taxon>
        <taxon>Intramacronucleata</taxon>
        <taxon>Spirotrichea</taxon>
        <taxon>Stichotrichia</taxon>
        <taxon>Sporadotrichida</taxon>
        <taxon>Oxytrichidae</taxon>
        <taxon>Stylonychinae</taxon>
        <taxon>Stylonychia</taxon>
    </lineage>
</organism>
<gene>
    <name evidence="1" type="primary">Contig17629.g18751</name>
    <name evidence="1" type="ORF">STYLEM_19975</name>
</gene>
<evidence type="ECO:0000313" key="2">
    <source>
        <dbReference type="Proteomes" id="UP000039865"/>
    </source>
</evidence>
<dbReference type="Proteomes" id="UP000039865">
    <property type="component" value="Unassembled WGS sequence"/>
</dbReference>
<dbReference type="AlphaFoldDB" id="A0A078BB83"/>